<feature type="compositionally biased region" description="Polar residues" evidence="4">
    <location>
        <begin position="1"/>
        <end position="27"/>
    </location>
</feature>
<comment type="cofactor">
    <cofactor evidence="3">
        <name>Zn(2+)</name>
        <dbReference type="ChEBI" id="CHEBI:29105"/>
    </cofactor>
</comment>
<dbReference type="GO" id="GO:0046872">
    <property type="term" value="F:metal ion binding"/>
    <property type="evidence" value="ECO:0007669"/>
    <property type="project" value="UniProtKB-KW"/>
</dbReference>
<feature type="binding site" evidence="3">
    <location>
        <position position="345"/>
    </location>
    <ligand>
        <name>Zn(2+)</name>
        <dbReference type="ChEBI" id="CHEBI:29105"/>
    </ligand>
</feature>
<accession>A0A2V4UX83</accession>
<dbReference type="Proteomes" id="UP000247746">
    <property type="component" value="Unassembled WGS sequence"/>
</dbReference>
<evidence type="ECO:0000313" key="6">
    <source>
        <dbReference type="EMBL" id="PYE41156.1"/>
    </source>
</evidence>
<evidence type="ECO:0000259" key="5">
    <source>
        <dbReference type="PROSITE" id="PS50970"/>
    </source>
</evidence>
<dbReference type="Pfam" id="PF02574">
    <property type="entry name" value="S-methyl_trans"/>
    <property type="match status" value="1"/>
</dbReference>
<dbReference type="GO" id="GO:0032259">
    <property type="term" value="P:methylation"/>
    <property type="evidence" value="ECO:0007669"/>
    <property type="project" value="UniProtKB-KW"/>
</dbReference>
<evidence type="ECO:0000256" key="3">
    <source>
        <dbReference type="PROSITE-ProRule" id="PRU00333"/>
    </source>
</evidence>
<evidence type="ECO:0000256" key="4">
    <source>
        <dbReference type="SAM" id="MobiDB-lite"/>
    </source>
</evidence>
<protein>
    <submittedName>
        <fullName evidence="6">Homocysteine S-methyltransferase</fullName>
    </submittedName>
</protein>
<feature type="domain" description="Hcy-binding" evidence="5">
    <location>
        <begin position="22"/>
        <end position="359"/>
    </location>
</feature>
<evidence type="ECO:0000256" key="1">
    <source>
        <dbReference type="ARBA" id="ARBA00022603"/>
    </source>
</evidence>
<dbReference type="InterPro" id="IPR003726">
    <property type="entry name" value="HCY_dom"/>
</dbReference>
<dbReference type="AlphaFoldDB" id="A0A2V4UX83"/>
<keyword evidence="2 3" id="KW-0808">Transferase</keyword>
<feature type="region of interest" description="Disordered" evidence="4">
    <location>
        <begin position="1"/>
        <end position="36"/>
    </location>
</feature>
<keyword evidence="7" id="KW-1185">Reference proteome</keyword>
<dbReference type="RefSeq" id="WP_425450583.1">
    <property type="nucleotide sequence ID" value="NZ_QJSU01000001.1"/>
</dbReference>
<sequence>MHTQTTSPMTDTVTATQPNDSLTTPAPNSLPPITILDGGMGRELERRGAPFRQPEWSALSLSLAPDSVRDVHLDYIKAGATVITVNSYAVTPYHLGDSFFSEGEQLIRTAAQLAFEAVQASDKHSRSEAVQIAGCLPPLFGSYRPDLFDAKQAPTIARPLLSAQIDYVDMWLVETQSSIVEAQTWHQLITEFTATQKESTSKPETASKPIWIAFTLDDSQLDITADDLDSSADRNHAVSTPMLRSGESVAKAVQAMMALNVDAVLFNCSQPEVMNAALQTAKELIDKAAHPMQLGVYANAFVSKQVHKQANAQLRDMREDTTPEHYLTWAKLWQASGANIIGGCCGIGVEHIERLAQQL</sequence>
<dbReference type="SUPFAM" id="SSF82282">
    <property type="entry name" value="Homocysteine S-methyltransferase"/>
    <property type="match status" value="1"/>
</dbReference>
<keyword evidence="1 3" id="KW-0489">Methyltransferase</keyword>
<name>A0A2V4UX83_9GAMM</name>
<comment type="caution">
    <text evidence="6">The sequence shown here is derived from an EMBL/GenBank/DDBJ whole genome shotgun (WGS) entry which is preliminary data.</text>
</comment>
<reference evidence="6 7" key="1">
    <citation type="submission" date="2018-06" db="EMBL/GenBank/DDBJ databases">
        <title>Genomic Encyclopedia of Type Strains, Phase III (KMG-III): the genomes of soil and plant-associated and newly described type strains.</title>
        <authorList>
            <person name="Whitman W."/>
        </authorList>
    </citation>
    <scope>NUCLEOTIDE SEQUENCE [LARGE SCALE GENOMIC DNA]</scope>
    <source>
        <strain evidence="6 7">CECT 5889</strain>
    </source>
</reference>
<dbReference type="PANTHER" id="PTHR11103">
    <property type="entry name" value="SLR1189 PROTEIN"/>
    <property type="match status" value="1"/>
</dbReference>
<dbReference type="PROSITE" id="PS50970">
    <property type="entry name" value="HCY"/>
    <property type="match status" value="1"/>
</dbReference>
<dbReference type="Gene3D" id="3.20.20.330">
    <property type="entry name" value="Homocysteine-binding-like domain"/>
    <property type="match status" value="1"/>
</dbReference>
<feature type="binding site" evidence="3">
    <location>
        <position position="268"/>
    </location>
    <ligand>
        <name>Zn(2+)</name>
        <dbReference type="ChEBI" id="CHEBI:29105"/>
    </ligand>
</feature>
<organism evidence="6 7">
    <name type="scientific">Psychrobacter fozii</name>
    <dbReference type="NCBI Taxonomy" id="198480"/>
    <lineage>
        <taxon>Bacteria</taxon>
        <taxon>Pseudomonadati</taxon>
        <taxon>Pseudomonadota</taxon>
        <taxon>Gammaproteobacteria</taxon>
        <taxon>Moraxellales</taxon>
        <taxon>Moraxellaceae</taxon>
        <taxon>Psychrobacter</taxon>
    </lineage>
</organism>
<dbReference type="EMBL" id="QJSU01000001">
    <property type="protein sequence ID" value="PYE41156.1"/>
    <property type="molecule type" value="Genomic_DNA"/>
</dbReference>
<proteinExistence type="predicted"/>
<feature type="binding site" evidence="3">
    <location>
        <position position="344"/>
    </location>
    <ligand>
        <name>Zn(2+)</name>
        <dbReference type="ChEBI" id="CHEBI:29105"/>
    </ligand>
</feature>
<keyword evidence="3" id="KW-0479">Metal-binding</keyword>
<keyword evidence="3" id="KW-0862">Zinc</keyword>
<evidence type="ECO:0000313" key="7">
    <source>
        <dbReference type="Proteomes" id="UP000247746"/>
    </source>
</evidence>
<gene>
    <name evidence="6" type="ORF">DFP82_101479</name>
</gene>
<evidence type="ECO:0000256" key="2">
    <source>
        <dbReference type="ARBA" id="ARBA00022679"/>
    </source>
</evidence>
<dbReference type="PANTHER" id="PTHR11103:SF18">
    <property type="entry name" value="SLR1189 PROTEIN"/>
    <property type="match status" value="1"/>
</dbReference>
<dbReference type="InterPro" id="IPR036589">
    <property type="entry name" value="HCY_dom_sf"/>
</dbReference>
<dbReference type="GO" id="GO:0008168">
    <property type="term" value="F:methyltransferase activity"/>
    <property type="evidence" value="ECO:0007669"/>
    <property type="project" value="UniProtKB-UniRule"/>
</dbReference>